<feature type="compositionally biased region" description="Acidic residues" evidence="1">
    <location>
        <begin position="65"/>
        <end position="76"/>
    </location>
</feature>
<keyword evidence="3" id="KW-1185">Reference proteome</keyword>
<evidence type="ECO:0000313" key="3">
    <source>
        <dbReference type="Proteomes" id="UP001295423"/>
    </source>
</evidence>
<name>A0AAD2JIR6_9STRA</name>
<proteinExistence type="predicted"/>
<organism evidence="2 3">
    <name type="scientific">Cylindrotheca closterium</name>
    <dbReference type="NCBI Taxonomy" id="2856"/>
    <lineage>
        <taxon>Eukaryota</taxon>
        <taxon>Sar</taxon>
        <taxon>Stramenopiles</taxon>
        <taxon>Ochrophyta</taxon>
        <taxon>Bacillariophyta</taxon>
        <taxon>Bacillariophyceae</taxon>
        <taxon>Bacillariophycidae</taxon>
        <taxon>Bacillariales</taxon>
        <taxon>Bacillariaceae</taxon>
        <taxon>Cylindrotheca</taxon>
    </lineage>
</organism>
<feature type="compositionally biased region" description="Basic residues" evidence="1">
    <location>
        <begin position="48"/>
        <end position="58"/>
    </location>
</feature>
<accession>A0AAD2JIR6</accession>
<protein>
    <submittedName>
        <fullName evidence="2">Uncharacterized protein</fullName>
    </submittedName>
</protein>
<evidence type="ECO:0000313" key="2">
    <source>
        <dbReference type="EMBL" id="CAJ1953286.1"/>
    </source>
</evidence>
<comment type="caution">
    <text evidence="2">The sequence shown here is derived from an EMBL/GenBank/DDBJ whole genome shotgun (WGS) entry which is preliminary data.</text>
</comment>
<reference evidence="2" key="1">
    <citation type="submission" date="2023-08" db="EMBL/GenBank/DDBJ databases">
        <authorList>
            <person name="Audoor S."/>
            <person name="Bilcke G."/>
        </authorList>
    </citation>
    <scope>NUCLEOTIDE SEQUENCE</scope>
</reference>
<feature type="compositionally biased region" description="Polar residues" evidence="1">
    <location>
        <begin position="25"/>
        <end position="35"/>
    </location>
</feature>
<evidence type="ECO:0000256" key="1">
    <source>
        <dbReference type="SAM" id="MobiDB-lite"/>
    </source>
</evidence>
<dbReference type="AlphaFoldDB" id="A0AAD2JIR6"/>
<gene>
    <name evidence="2" type="ORF">CYCCA115_LOCUS13954</name>
</gene>
<dbReference type="EMBL" id="CAKOGP040001825">
    <property type="protein sequence ID" value="CAJ1953286.1"/>
    <property type="molecule type" value="Genomic_DNA"/>
</dbReference>
<sequence length="282" mass="32593">MEPVGIHSNDMEAINFQLPQVQNRGSHHYNLSSLGTEVDEGHFSSKPQTRRQRKKLQKPRLLPNPEEDPVDLEEDPSNPFSGLLGDTQRAKFDKPRPLPRRGLSLIEYPQEGPEEEPWDEEMIDQRNPQRSASVAEYSRRNNPDEMDPPNFLHRRSKSIRVPSSSKRDFQPKRNKSIHSKFSDVKCQENEIWVQTFIVNENGKIEYYFKGLRGEEYRLEPPTGALNIVYLEDVVGGENDDPEVVDSIKREMAMPSIVKKGKKKSRWAPFIKKCKSIRKLASN</sequence>
<dbReference type="Proteomes" id="UP001295423">
    <property type="component" value="Unassembled WGS sequence"/>
</dbReference>
<feature type="compositionally biased region" description="Acidic residues" evidence="1">
    <location>
        <begin position="112"/>
        <end position="122"/>
    </location>
</feature>
<feature type="region of interest" description="Disordered" evidence="1">
    <location>
        <begin position="25"/>
        <end position="175"/>
    </location>
</feature>